<dbReference type="EMBL" id="JAKKPZ010000345">
    <property type="protein sequence ID" value="KAI1696160.1"/>
    <property type="molecule type" value="Genomic_DNA"/>
</dbReference>
<comment type="caution">
    <text evidence="1">The sequence shown here is derived from an EMBL/GenBank/DDBJ whole genome shotgun (WGS) entry which is preliminary data.</text>
</comment>
<protein>
    <submittedName>
        <fullName evidence="1">Uncharacterized protein</fullName>
    </submittedName>
</protein>
<sequence length="99" mass="11302">MDTVAAHSNYFRGRHFQCNQTLSHFAIRICGRDDVSALSYLCYASALSPSDCFRLLVLRVSDESSPHSVKAPFKALFKQTPFYQCIDRRYTLRFSLAAD</sequence>
<keyword evidence="2" id="KW-1185">Reference proteome</keyword>
<dbReference type="AlphaFoldDB" id="A0AAD4QXG8"/>
<reference evidence="1" key="1">
    <citation type="submission" date="2022-01" db="EMBL/GenBank/DDBJ databases">
        <title>Genome Sequence Resource for Two Populations of Ditylenchus destructor, the Migratory Endoparasitic Phytonematode.</title>
        <authorList>
            <person name="Zhang H."/>
            <person name="Lin R."/>
            <person name="Xie B."/>
        </authorList>
    </citation>
    <scope>NUCLEOTIDE SEQUENCE</scope>
    <source>
        <strain evidence="1">BazhouSP</strain>
    </source>
</reference>
<dbReference type="Proteomes" id="UP001201812">
    <property type="component" value="Unassembled WGS sequence"/>
</dbReference>
<proteinExistence type="predicted"/>
<evidence type="ECO:0000313" key="2">
    <source>
        <dbReference type="Proteomes" id="UP001201812"/>
    </source>
</evidence>
<name>A0AAD4QXG8_9BILA</name>
<evidence type="ECO:0000313" key="1">
    <source>
        <dbReference type="EMBL" id="KAI1696160.1"/>
    </source>
</evidence>
<gene>
    <name evidence="1" type="ORF">DdX_19188</name>
</gene>
<organism evidence="1 2">
    <name type="scientific">Ditylenchus destructor</name>
    <dbReference type="NCBI Taxonomy" id="166010"/>
    <lineage>
        <taxon>Eukaryota</taxon>
        <taxon>Metazoa</taxon>
        <taxon>Ecdysozoa</taxon>
        <taxon>Nematoda</taxon>
        <taxon>Chromadorea</taxon>
        <taxon>Rhabditida</taxon>
        <taxon>Tylenchina</taxon>
        <taxon>Tylenchomorpha</taxon>
        <taxon>Sphaerularioidea</taxon>
        <taxon>Anguinidae</taxon>
        <taxon>Anguininae</taxon>
        <taxon>Ditylenchus</taxon>
    </lineage>
</organism>
<accession>A0AAD4QXG8</accession>